<name>A0ABC8KJ76_ERUVS</name>
<dbReference type="AlphaFoldDB" id="A0ABC8KJ76"/>
<accession>A0ABC8KJ76</accession>
<gene>
    <name evidence="2" type="ORF">ERUC_LOCUS22849</name>
</gene>
<comment type="caution">
    <text evidence="2">The sequence shown here is derived from an EMBL/GenBank/DDBJ whole genome shotgun (WGS) entry which is preliminary data.</text>
</comment>
<feature type="chain" id="PRO_5044802026" evidence="1">
    <location>
        <begin position="19"/>
        <end position="91"/>
    </location>
</feature>
<organism evidence="2 3">
    <name type="scientific">Eruca vesicaria subsp. sativa</name>
    <name type="common">Garden rocket</name>
    <name type="synonym">Eruca sativa</name>
    <dbReference type="NCBI Taxonomy" id="29727"/>
    <lineage>
        <taxon>Eukaryota</taxon>
        <taxon>Viridiplantae</taxon>
        <taxon>Streptophyta</taxon>
        <taxon>Embryophyta</taxon>
        <taxon>Tracheophyta</taxon>
        <taxon>Spermatophyta</taxon>
        <taxon>Magnoliopsida</taxon>
        <taxon>eudicotyledons</taxon>
        <taxon>Gunneridae</taxon>
        <taxon>Pentapetalae</taxon>
        <taxon>rosids</taxon>
        <taxon>malvids</taxon>
        <taxon>Brassicales</taxon>
        <taxon>Brassicaceae</taxon>
        <taxon>Brassiceae</taxon>
        <taxon>Eruca</taxon>
    </lineage>
</organism>
<evidence type="ECO:0000313" key="3">
    <source>
        <dbReference type="Proteomes" id="UP001642260"/>
    </source>
</evidence>
<keyword evidence="3" id="KW-1185">Reference proteome</keyword>
<dbReference type="Gene3D" id="3.80.10.10">
    <property type="entry name" value="Ribonuclease Inhibitor"/>
    <property type="match status" value="1"/>
</dbReference>
<dbReference type="InterPro" id="IPR032675">
    <property type="entry name" value="LRR_dom_sf"/>
</dbReference>
<dbReference type="Proteomes" id="UP001642260">
    <property type="component" value="Unassembled WGS sequence"/>
</dbReference>
<evidence type="ECO:0000256" key="1">
    <source>
        <dbReference type="SAM" id="SignalP"/>
    </source>
</evidence>
<evidence type="ECO:0000313" key="2">
    <source>
        <dbReference type="EMBL" id="CAH8357094.1"/>
    </source>
</evidence>
<dbReference type="EMBL" id="CAKOAT010227932">
    <property type="protein sequence ID" value="CAH8357094.1"/>
    <property type="molecule type" value="Genomic_DNA"/>
</dbReference>
<reference evidence="2 3" key="1">
    <citation type="submission" date="2022-03" db="EMBL/GenBank/DDBJ databases">
        <authorList>
            <person name="Macdonald S."/>
            <person name="Ahmed S."/>
            <person name="Newling K."/>
        </authorList>
    </citation>
    <scope>NUCLEOTIDE SEQUENCE [LARGE SCALE GENOMIC DNA]</scope>
</reference>
<sequence length="91" mass="9994">MSVSLSYMCLRILSLILGIDITDVSVAAITSIYKNLELLDLSGSSITYTGLGMICDFLPDTLSKLLVNFDTNHNVYSFRRHSVCYCSTASS</sequence>
<feature type="signal peptide" evidence="1">
    <location>
        <begin position="1"/>
        <end position="18"/>
    </location>
</feature>
<proteinExistence type="predicted"/>
<keyword evidence="1" id="KW-0732">Signal</keyword>
<dbReference type="SUPFAM" id="SSF52047">
    <property type="entry name" value="RNI-like"/>
    <property type="match status" value="1"/>
</dbReference>
<protein>
    <submittedName>
        <fullName evidence="2">Uncharacterized protein</fullName>
    </submittedName>
</protein>